<evidence type="ECO:0000256" key="1">
    <source>
        <dbReference type="SAM" id="MobiDB-lite"/>
    </source>
</evidence>
<feature type="non-terminal residue" evidence="2">
    <location>
        <position position="47"/>
    </location>
</feature>
<comment type="caution">
    <text evidence="2">The sequence shown here is derived from an EMBL/GenBank/DDBJ whole genome shotgun (WGS) entry which is preliminary data.</text>
</comment>
<organism evidence="2">
    <name type="scientific">marine sediment metagenome</name>
    <dbReference type="NCBI Taxonomy" id="412755"/>
    <lineage>
        <taxon>unclassified sequences</taxon>
        <taxon>metagenomes</taxon>
        <taxon>ecological metagenomes</taxon>
    </lineage>
</organism>
<dbReference type="AlphaFoldDB" id="X0ZHC4"/>
<protein>
    <submittedName>
        <fullName evidence="2">Uncharacterized protein</fullName>
    </submittedName>
</protein>
<gene>
    <name evidence="2" type="ORF">S01H4_13837</name>
</gene>
<reference evidence="2" key="1">
    <citation type="journal article" date="2014" name="Front. Microbiol.">
        <title>High frequency of phylogenetically diverse reductive dehalogenase-homologous genes in deep subseafloor sedimentary metagenomes.</title>
        <authorList>
            <person name="Kawai M."/>
            <person name="Futagami T."/>
            <person name="Toyoda A."/>
            <person name="Takaki Y."/>
            <person name="Nishi S."/>
            <person name="Hori S."/>
            <person name="Arai W."/>
            <person name="Tsubouchi T."/>
            <person name="Morono Y."/>
            <person name="Uchiyama I."/>
            <person name="Ito T."/>
            <person name="Fujiyama A."/>
            <person name="Inagaki F."/>
            <person name="Takami H."/>
        </authorList>
    </citation>
    <scope>NUCLEOTIDE SEQUENCE</scope>
    <source>
        <strain evidence="2">Expedition CK06-06</strain>
    </source>
</reference>
<evidence type="ECO:0000313" key="2">
    <source>
        <dbReference type="EMBL" id="GAG57527.1"/>
    </source>
</evidence>
<sequence>MHTHPFTGDTHEHTTPGGTDMAGGFGNEDDIDWNPATGITDNGNVLP</sequence>
<proteinExistence type="predicted"/>
<dbReference type="EMBL" id="BART01006085">
    <property type="protein sequence ID" value="GAG57527.1"/>
    <property type="molecule type" value="Genomic_DNA"/>
</dbReference>
<accession>X0ZHC4</accession>
<feature type="region of interest" description="Disordered" evidence="1">
    <location>
        <begin position="1"/>
        <end position="47"/>
    </location>
</feature>
<name>X0ZHC4_9ZZZZ</name>
<feature type="compositionally biased region" description="Polar residues" evidence="1">
    <location>
        <begin position="37"/>
        <end position="47"/>
    </location>
</feature>